<gene>
    <name evidence="1" type="ORF">NQ317_008869</name>
</gene>
<name>A0ABQ9J6K7_9CUCU</name>
<keyword evidence="2" id="KW-1185">Reference proteome</keyword>
<dbReference type="EMBL" id="JAPWTJ010001146">
    <property type="protein sequence ID" value="KAJ8973586.1"/>
    <property type="molecule type" value="Genomic_DNA"/>
</dbReference>
<comment type="caution">
    <text evidence="1">The sequence shown here is derived from an EMBL/GenBank/DDBJ whole genome shotgun (WGS) entry which is preliminary data.</text>
</comment>
<protein>
    <submittedName>
        <fullName evidence="1">Uncharacterized protein</fullName>
    </submittedName>
</protein>
<evidence type="ECO:0000313" key="1">
    <source>
        <dbReference type="EMBL" id="KAJ8973586.1"/>
    </source>
</evidence>
<organism evidence="1 2">
    <name type="scientific">Molorchus minor</name>
    <dbReference type="NCBI Taxonomy" id="1323400"/>
    <lineage>
        <taxon>Eukaryota</taxon>
        <taxon>Metazoa</taxon>
        <taxon>Ecdysozoa</taxon>
        <taxon>Arthropoda</taxon>
        <taxon>Hexapoda</taxon>
        <taxon>Insecta</taxon>
        <taxon>Pterygota</taxon>
        <taxon>Neoptera</taxon>
        <taxon>Endopterygota</taxon>
        <taxon>Coleoptera</taxon>
        <taxon>Polyphaga</taxon>
        <taxon>Cucujiformia</taxon>
        <taxon>Chrysomeloidea</taxon>
        <taxon>Cerambycidae</taxon>
        <taxon>Lamiinae</taxon>
        <taxon>Monochamini</taxon>
        <taxon>Molorchus</taxon>
    </lineage>
</organism>
<accession>A0ABQ9J6K7</accession>
<evidence type="ECO:0000313" key="2">
    <source>
        <dbReference type="Proteomes" id="UP001162164"/>
    </source>
</evidence>
<dbReference type="Proteomes" id="UP001162164">
    <property type="component" value="Unassembled WGS sequence"/>
</dbReference>
<proteinExistence type="predicted"/>
<sequence length="70" mass="7777">MAKITESIHLILGNCRIRSLADVLDGKIEVPYEIIPPFSKKYGPRTRGKTSFRLSVRCTGGMHEGAFSLL</sequence>
<reference evidence="1" key="1">
    <citation type="journal article" date="2023" name="Insect Mol. Biol.">
        <title>Genome sequencing provides insights into the evolution of gene families encoding plant cell wall-degrading enzymes in longhorned beetles.</title>
        <authorList>
            <person name="Shin N.R."/>
            <person name="Okamura Y."/>
            <person name="Kirsch R."/>
            <person name="Pauchet Y."/>
        </authorList>
    </citation>
    <scope>NUCLEOTIDE SEQUENCE</scope>
    <source>
        <strain evidence="1">MMC_N1</strain>
    </source>
</reference>